<gene>
    <name evidence="1" type="ORF">PLOB_00024060</name>
</gene>
<organism evidence="1 2">
    <name type="scientific">Porites lobata</name>
    <dbReference type="NCBI Taxonomy" id="104759"/>
    <lineage>
        <taxon>Eukaryota</taxon>
        <taxon>Metazoa</taxon>
        <taxon>Cnidaria</taxon>
        <taxon>Anthozoa</taxon>
        <taxon>Hexacorallia</taxon>
        <taxon>Scleractinia</taxon>
        <taxon>Fungiina</taxon>
        <taxon>Poritidae</taxon>
        <taxon>Porites</taxon>
    </lineage>
</organism>
<evidence type="ECO:0000313" key="1">
    <source>
        <dbReference type="EMBL" id="CAH3180961.1"/>
    </source>
</evidence>
<name>A0ABN8RT71_9CNID</name>
<reference evidence="1 2" key="1">
    <citation type="submission" date="2022-05" db="EMBL/GenBank/DDBJ databases">
        <authorList>
            <consortium name="Genoscope - CEA"/>
            <person name="William W."/>
        </authorList>
    </citation>
    <scope>NUCLEOTIDE SEQUENCE [LARGE SCALE GENOMIC DNA]</scope>
</reference>
<evidence type="ECO:0000313" key="2">
    <source>
        <dbReference type="Proteomes" id="UP001159405"/>
    </source>
</evidence>
<comment type="caution">
    <text evidence="1">The sequence shown here is derived from an EMBL/GenBank/DDBJ whole genome shotgun (WGS) entry which is preliminary data.</text>
</comment>
<keyword evidence="2" id="KW-1185">Reference proteome</keyword>
<accession>A0ABN8RT71</accession>
<proteinExistence type="predicted"/>
<sequence>MWSFHESIVWGSCGEGMRNRLQTLQSRAARVVTSSSYDRRSAEILDELGWDNFQTRRTGQFATIISHGHTVMKEEGQMKDNPDKICILTFSNHLPHSCNKGLALSVPRESFIITYSQSLDFLKPLCP</sequence>
<dbReference type="Proteomes" id="UP001159405">
    <property type="component" value="Unassembled WGS sequence"/>
</dbReference>
<dbReference type="EMBL" id="CALNXK010000288">
    <property type="protein sequence ID" value="CAH3180961.1"/>
    <property type="molecule type" value="Genomic_DNA"/>
</dbReference>
<protein>
    <submittedName>
        <fullName evidence="1">Uncharacterized protein</fullName>
    </submittedName>
</protein>